<dbReference type="EMBL" id="LK052945">
    <property type="protein sequence ID" value="CDR44965.1"/>
    <property type="molecule type" value="Genomic_DNA"/>
</dbReference>
<dbReference type="GO" id="GO:0051301">
    <property type="term" value="P:cell division"/>
    <property type="evidence" value="ECO:0007669"/>
    <property type="project" value="UniProtKB-UniRule"/>
</dbReference>
<evidence type="ECO:0000313" key="13">
    <source>
        <dbReference type="EMBL" id="CDR44965.1"/>
    </source>
</evidence>
<keyword evidence="4 9" id="KW-0498">Mitosis</keyword>
<dbReference type="OrthoDB" id="4056921at2759"/>
<feature type="region of interest" description="Disordered" evidence="11">
    <location>
        <begin position="305"/>
        <end position="329"/>
    </location>
</feature>
<dbReference type="AlphaFoldDB" id="A0A061B644"/>
<organism evidence="13">
    <name type="scientific">Rhodotorula toruloides</name>
    <name type="common">Yeast</name>
    <name type="synonym">Rhodosporidium toruloides</name>
    <dbReference type="NCBI Taxonomy" id="5286"/>
    <lineage>
        <taxon>Eukaryota</taxon>
        <taxon>Fungi</taxon>
        <taxon>Dikarya</taxon>
        <taxon>Basidiomycota</taxon>
        <taxon>Pucciniomycotina</taxon>
        <taxon>Microbotryomycetes</taxon>
        <taxon>Sporidiobolales</taxon>
        <taxon>Sporidiobolaceae</taxon>
        <taxon>Rhodotorula</taxon>
    </lineage>
</organism>
<protein>
    <recommendedName>
        <fullName evidence="9">Kinetochore protein SPC25</fullName>
    </recommendedName>
</protein>
<feature type="region of interest" description="Disordered" evidence="11">
    <location>
        <begin position="1"/>
        <end position="65"/>
    </location>
</feature>
<evidence type="ECO:0000256" key="3">
    <source>
        <dbReference type="ARBA" id="ARBA00022618"/>
    </source>
</evidence>
<dbReference type="Gene3D" id="3.30.457.50">
    <property type="entry name" value="Chromosome segregation protein Spc25"/>
    <property type="match status" value="1"/>
</dbReference>
<feature type="domain" description="Chromosome segregation protein Spc25 C-terminal" evidence="12">
    <location>
        <begin position="224"/>
        <end position="296"/>
    </location>
</feature>
<comment type="similarity">
    <text evidence="1 9">Belongs to the SPC25 family.</text>
</comment>
<evidence type="ECO:0000256" key="9">
    <source>
        <dbReference type="RuleBase" id="RU367150"/>
    </source>
</evidence>
<dbReference type="PANTHER" id="PTHR14281:SF0">
    <property type="entry name" value="KINETOCHORE PROTEIN SPC25"/>
    <property type="match status" value="1"/>
</dbReference>
<keyword evidence="3 9" id="KW-0132">Cell division</keyword>
<dbReference type="PANTHER" id="PTHR14281">
    <property type="entry name" value="KINETOCHORE PROTEIN SPC25-RELATED"/>
    <property type="match status" value="1"/>
</dbReference>
<comment type="subunit">
    <text evidence="9">Component of the NDC80 complex.</text>
</comment>
<dbReference type="GO" id="GO:0005634">
    <property type="term" value="C:nucleus"/>
    <property type="evidence" value="ECO:0007669"/>
    <property type="project" value="UniProtKB-SubCell"/>
</dbReference>
<keyword evidence="5 9" id="KW-0995">Kinetochore</keyword>
<evidence type="ECO:0000259" key="12">
    <source>
        <dbReference type="Pfam" id="PF08234"/>
    </source>
</evidence>
<evidence type="ECO:0000256" key="5">
    <source>
        <dbReference type="ARBA" id="ARBA00022838"/>
    </source>
</evidence>
<dbReference type="GO" id="GO:0007059">
    <property type="term" value="P:chromosome segregation"/>
    <property type="evidence" value="ECO:0007669"/>
    <property type="project" value="InterPro"/>
</dbReference>
<sequence length="329" mass="36844">MSTAHAPRHSALPTTPRSSYSVNGTPRSAARRILTSGTPSLRQSLHSASAAASTSAAPLQPLPPIVSRTYAEKSYAEDDDLRELIAADRSAVDDAVSLMSSSLETYKTALLESLEEIGAERKRLEKMTRELGDAAREMVKTVQREKEEMDKARELESEVQTRGRSLGIQVETAQAEVREIQSKLEARRDLKAKQRAAFAKQINRNSVELSFFEEKLGLRIRGKARDVVSFKFHNIDPASFPRTFSFDLDASTPTYSLPSLSPPSFLPQTVTQPLLDKLNSSRDLYAFVKSMRGAFVDEVGLEKRSWASEAEREKERRKARERREREEGV</sequence>
<evidence type="ECO:0000256" key="1">
    <source>
        <dbReference type="ARBA" id="ARBA00006379"/>
    </source>
</evidence>
<evidence type="ECO:0000256" key="4">
    <source>
        <dbReference type="ARBA" id="ARBA00022776"/>
    </source>
</evidence>
<evidence type="ECO:0000256" key="8">
    <source>
        <dbReference type="ARBA" id="ARBA00023328"/>
    </source>
</evidence>
<feature type="compositionally biased region" description="Low complexity" evidence="11">
    <location>
        <begin position="40"/>
        <end position="59"/>
    </location>
</feature>
<accession>A0A061B644</accession>
<dbReference type="CDD" id="cd23784">
    <property type="entry name" value="RWD_Spc25"/>
    <property type="match status" value="1"/>
</dbReference>
<evidence type="ECO:0000256" key="7">
    <source>
        <dbReference type="ARBA" id="ARBA00023306"/>
    </source>
</evidence>
<keyword evidence="6 10" id="KW-0175">Coiled coil</keyword>
<dbReference type="Pfam" id="PF08234">
    <property type="entry name" value="Spindle_Spc25"/>
    <property type="match status" value="1"/>
</dbReference>
<evidence type="ECO:0000256" key="2">
    <source>
        <dbReference type="ARBA" id="ARBA00022454"/>
    </source>
</evidence>
<comment type="subcellular location">
    <subcellularLocation>
        <location evidence="9">Nucleus</location>
    </subcellularLocation>
    <subcellularLocation>
        <location evidence="9">Chromosome</location>
        <location evidence="9">Centromere</location>
        <location evidence="9">Kinetochore</location>
    </subcellularLocation>
</comment>
<evidence type="ECO:0000256" key="10">
    <source>
        <dbReference type="SAM" id="Coils"/>
    </source>
</evidence>
<dbReference type="InterPro" id="IPR045143">
    <property type="entry name" value="Spc25"/>
</dbReference>
<comment type="function">
    <text evidence="9">Acts as a component of the essential kinetochore-associated NDC80 complex, which is required for chromosome segregation and spindle checkpoint activity.</text>
</comment>
<dbReference type="GO" id="GO:0031262">
    <property type="term" value="C:Ndc80 complex"/>
    <property type="evidence" value="ECO:0007669"/>
    <property type="project" value="InterPro"/>
</dbReference>
<reference evidence="13" key="1">
    <citation type="journal article" date="2014" name="Genome Announc.">
        <title>Draft genome sequence of Rhodosporidium toruloides CECT1137, an oleaginous yeast of biotechnological interest.</title>
        <authorList>
            <person name="Morin N."/>
            <person name="Calcas X."/>
            <person name="Devillers H."/>
            <person name="Durrens P."/>
            <person name="Sherman D.J."/>
            <person name="Nicaud J.-M."/>
            <person name="Neuveglise C."/>
        </authorList>
    </citation>
    <scope>NUCLEOTIDE SEQUENCE</scope>
    <source>
        <strain evidence="13">CECT1137</strain>
    </source>
</reference>
<keyword evidence="2 9" id="KW-0158">Chromosome</keyword>
<evidence type="ECO:0000256" key="11">
    <source>
        <dbReference type="SAM" id="MobiDB-lite"/>
    </source>
</evidence>
<keyword evidence="9" id="KW-0539">Nucleus</keyword>
<feature type="compositionally biased region" description="Polar residues" evidence="11">
    <location>
        <begin position="12"/>
        <end position="26"/>
    </location>
</feature>
<gene>
    <name evidence="13" type="ORF">RHTO0S_10e03708g</name>
</gene>
<dbReference type="InterPro" id="IPR013255">
    <property type="entry name" value="Spc25_C"/>
</dbReference>
<keyword evidence="8 9" id="KW-0137">Centromere</keyword>
<evidence type="ECO:0000256" key="6">
    <source>
        <dbReference type="ARBA" id="ARBA00023054"/>
    </source>
</evidence>
<keyword evidence="7 9" id="KW-0131">Cell cycle</keyword>
<feature type="coiled-coil region" evidence="10">
    <location>
        <begin position="107"/>
        <end position="190"/>
    </location>
</feature>
<name>A0A061B644_RHOTO</name>
<proteinExistence type="inferred from homology"/>